<organism evidence="2 3">
    <name type="scientific">Colletotrichum lupini</name>
    <dbReference type="NCBI Taxonomy" id="145971"/>
    <lineage>
        <taxon>Eukaryota</taxon>
        <taxon>Fungi</taxon>
        <taxon>Dikarya</taxon>
        <taxon>Ascomycota</taxon>
        <taxon>Pezizomycotina</taxon>
        <taxon>Sordariomycetes</taxon>
        <taxon>Hypocreomycetidae</taxon>
        <taxon>Glomerellales</taxon>
        <taxon>Glomerellaceae</taxon>
        <taxon>Colletotrichum</taxon>
        <taxon>Colletotrichum acutatum species complex</taxon>
    </lineage>
</organism>
<evidence type="ECO:0000313" key="2">
    <source>
        <dbReference type="EMBL" id="UQC74259.1"/>
    </source>
</evidence>
<dbReference type="RefSeq" id="XP_049135910.1">
    <property type="nucleotide sequence ID" value="XM_049279953.1"/>
</dbReference>
<protein>
    <submittedName>
        <fullName evidence="2">Uncharacterized protein</fullName>
    </submittedName>
</protein>
<sequence length="241" mass="26988">MQGRSTIQIGRYYPQRRPAASINPVLENHPSNATLQVLPTCQDSGLPIHERIAEYGWGFLSQRWSLGSWRWTLADLSPYRNGKTHLIKEINDRIPVFSTSYDITPHIPADRSGKQASGRRNRMPVHTRGRLLMTTATLIGIAICSLRRMLYGIYREHDMGIVAAAVAVTEIPEVESASFVLGGHVKLVGQPPPSWVWILLGTNLRTFAICTEFTAVRLDCCLAVSDIEVTSLYAKCRSMPW</sequence>
<reference evidence="2" key="1">
    <citation type="journal article" date="2021" name="Mol. Plant Microbe Interact.">
        <title>Complete Genome Sequence of the Plant-Pathogenic Fungus Colletotrichum lupini.</title>
        <authorList>
            <person name="Baroncelli R."/>
            <person name="Pensec F."/>
            <person name="Da Lio D."/>
            <person name="Boufleur T."/>
            <person name="Vicente I."/>
            <person name="Sarrocco S."/>
            <person name="Picot A."/>
            <person name="Baraldi E."/>
            <person name="Sukno S."/>
            <person name="Thon M."/>
            <person name="Le Floch G."/>
        </authorList>
    </citation>
    <scope>NUCLEOTIDE SEQUENCE</scope>
    <source>
        <strain evidence="2">IMI 504893</strain>
    </source>
</reference>
<feature type="transmembrane region" description="Helical" evidence="1">
    <location>
        <begin position="129"/>
        <end position="150"/>
    </location>
</feature>
<gene>
    <name evidence="2" type="ORF">CLUP02_00907</name>
</gene>
<name>A0A9Q8W8N7_9PEZI</name>
<evidence type="ECO:0000313" key="3">
    <source>
        <dbReference type="Proteomes" id="UP000830671"/>
    </source>
</evidence>
<dbReference type="KEGG" id="clup:CLUP02_00907"/>
<dbReference type="EMBL" id="CP019471">
    <property type="protein sequence ID" value="UQC74259.1"/>
    <property type="molecule type" value="Genomic_DNA"/>
</dbReference>
<keyword evidence="3" id="KW-1185">Reference proteome</keyword>
<keyword evidence="1" id="KW-0472">Membrane</keyword>
<dbReference type="Proteomes" id="UP000830671">
    <property type="component" value="Chromosome 1"/>
</dbReference>
<dbReference type="AlphaFoldDB" id="A0A9Q8W8N7"/>
<keyword evidence="1" id="KW-1133">Transmembrane helix</keyword>
<proteinExistence type="predicted"/>
<keyword evidence="1" id="KW-0812">Transmembrane</keyword>
<evidence type="ECO:0000256" key="1">
    <source>
        <dbReference type="SAM" id="Phobius"/>
    </source>
</evidence>
<dbReference type="GeneID" id="73334963"/>
<accession>A0A9Q8W8N7</accession>